<feature type="region of interest" description="Disordered" evidence="5">
    <location>
        <begin position="864"/>
        <end position="898"/>
    </location>
</feature>
<feature type="compositionally biased region" description="Pro residues" evidence="5">
    <location>
        <begin position="202"/>
        <end position="213"/>
    </location>
</feature>
<evidence type="ECO:0000256" key="3">
    <source>
        <dbReference type="ARBA" id="ARBA00022833"/>
    </source>
</evidence>
<dbReference type="EMBL" id="MCGR01000055">
    <property type="protein sequence ID" value="ORY70652.1"/>
    <property type="molecule type" value="Genomic_DNA"/>
</dbReference>
<dbReference type="PROSITE" id="PS50135">
    <property type="entry name" value="ZF_ZZ_2"/>
    <property type="match status" value="2"/>
</dbReference>
<name>A0A1Y2EGF4_9BASI</name>
<dbReference type="Gene3D" id="3.30.60.90">
    <property type="match status" value="4"/>
</dbReference>
<dbReference type="GO" id="GO:0016235">
    <property type="term" value="C:aggresome"/>
    <property type="evidence" value="ECO:0007669"/>
    <property type="project" value="TreeGrafter"/>
</dbReference>
<dbReference type="OrthoDB" id="2535222at2759"/>
<dbReference type="STRING" id="106004.A0A1Y2EGF4"/>
<feature type="compositionally biased region" description="Basic and acidic residues" evidence="5">
    <location>
        <begin position="126"/>
        <end position="143"/>
    </location>
</feature>
<dbReference type="PANTHER" id="PTHR15090">
    <property type="entry name" value="SEQUESTOSOME 1-RELATED"/>
    <property type="match status" value="1"/>
</dbReference>
<feature type="compositionally biased region" description="Basic and acidic residues" evidence="5">
    <location>
        <begin position="237"/>
        <end position="262"/>
    </location>
</feature>
<dbReference type="CDD" id="cd02340">
    <property type="entry name" value="ZZ_NBR1_like"/>
    <property type="match status" value="1"/>
</dbReference>
<evidence type="ECO:0000259" key="6">
    <source>
        <dbReference type="PROSITE" id="PS50135"/>
    </source>
</evidence>
<feature type="compositionally biased region" description="Basic residues" evidence="5">
    <location>
        <begin position="874"/>
        <end position="883"/>
    </location>
</feature>
<feature type="compositionally biased region" description="Low complexity" evidence="5">
    <location>
        <begin position="317"/>
        <end position="329"/>
    </location>
</feature>
<dbReference type="AlphaFoldDB" id="A0A1Y2EGF4"/>
<organism evidence="7 8">
    <name type="scientific">Leucosporidium creatinivorum</name>
    <dbReference type="NCBI Taxonomy" id="106004"/>
    <lineage>
        <taxon>Eukaryota</taxon>
        <taxon>Fungi</taxon>
        <taxon>Dikarya</taxon>
        <taxon>Basidiomycota</taxon>
        <taxon>Pucciniomycotina</taxon>
        <taxon>Microbotryomycetes</taxon>
        <taxon>Leucosporidiales</taxon>
        <taxon>Leucosporidium</taxon>
    </lineage>
</organism>
<reference evidence="7 8" key="1">
    <citation type="submission" date="2016-07" db="EMBL/GenBank/DDBJ databases">
        <title>Pervasive Adenine N6-methylation of Active Genes in Fungi.</title>
        <authorList>
            <consortium name="DOE Joint Genome Institute"/>
            <person name="Mondo S.J."/>
            <person name="Dannebaum R.O."/>
            <person name="Kuo R.C."/>
            <person name="Labutti K."/>
            <person name="Haridas S."/>
            <person name="Kuo A."/>
            <person name="Salamov A."/>
            <person name="Ahrendt S.R."/>
            <person name="Lipzen A."/>
            <person name="Sullivan W."/>
            <person name="Andreopoulos W.B."/>
            <person name="Clum A."/>
            <person name="Lindquist E."/>
            <person name="Daum C."/>
            <person name="Ramamoorthy G.K."/>
            <person name="Gryganskyi A."/>
            <person name="Culley D."/>
            <person name="Magnuson J.K."/>
            <person name="James T.Y."/>
            <person name="O'Malley M.A."/>
            <person name="Stajich J.E."/>
            <person name="Spatafora J.W."/>
            <person name="Visel A."/>
            <person name="Grigoriev I.V."/>
        </authorList>
    </citation>
    <scope>NUCLEOTIDE SEQUENCE [LARGE SCALE GENOMIC DNA]</scope>
    <source>
        <strain evidence="7 8">62-1032</strain>
    </source>
</reference>
<feature type="region of interest" description="Disordered" evidence="5">
    <location>
        <begin position="730"/>
        <end position="753"/>
    </location>
</feature>
<feature type="compositionally biased region" description="Low complexity" evidence="5">
    <location>
        <begin position="292"/>
        <end position="303"/>
    </location>
</feature>
<feature type="compositionally biased region" description="Low complexity" evidence="5">
    <location>
        <begin position="103"/>
        <end position="123"/>
    </location>
</feature>
<dbReference type="CDD" id="cd02249">
    <property type="entry name" value="ZZ"/>
    <property type="match status" value="2"/>
</dbReference>
<feature type="region of interest" description="Disordered" evidence="5">
    <location>
        <begin position="913"/>
        <end position="958"/>
    </location>
</feature>
<dbReference type="Pfam" id="PF00569">
    <property type="entry name" value="ZZ"/>
    <property type="match status" value="3"/>
</dbReference>
<dbReference type="GO" id="GO:0007032">
    <property type="term" value="P:endosome organization"/>
    <property type="evidence" value="ECO:0007669"/>
    <property type="project" value="TreeGrafter"/>
</dbReference>
<dbReference type="PROSITE" id="PS01357">
    <property type="entry name" value="ZF_ZZ_1"/>
    <property type="match status" value="1"/>
</dbReference>
<dbReference type="InterPro" id="IPR043145">
    <property type="entry name" value="Znf_ZZ_sf"/>
</dbReference>
<dbReference type="GO" id="GO:0008270">
    <property type="term" value="F:zinc ion binding"/>
    <property type="evidence" value="ECO:0007669"/>
    <property type="project" value="UniProtKB-KW"/>
</dbReference>
<dbReference type="InParanoid" id="A0A1Y2EGF4"/>
<dbReference type="GO" id="GO:0000423">
    <property type="term" value="P:mitophagy"/>
    <property type="evidence" value="ECO:0007669"/>
    <property type="project" value="TreeGrafter"/>
</dbReference>
<feature type="compositionally biased region" description="Low complexity" evidence="5">
    <location>
        <begin position="732"/>
        <end position="750"/>
    </location>
</feature>
<evidence type="ECO:0000256" key="2">
    <source>
        <dbReference type="ARBA" id="ARBA00022771"/>
    </source>
</evidence>
<evidence type="ECO:0000313" key="8">
    <source>
        <dbReference type="Proteomes" id="UP000193467"/>
    </source>
</evidence>
<keyword evidence="3" id="KW-0862">Zinc</keyword>
<evidence type="ECO:0000256" key="4">
    <source>
        <dbReference type="PROSITE-ProRule" id="PRU00228"/>
    </source>
</evidence>
<dbReference type="GO" id="GO:0005080">
    <property type="term" value="F:protein kinase C binding"/>
    <property type="evidence" value="ECO:0007669"/>
    <property type="project" value="TreeGrafter"/>
</dbReference>
<feature type="compositionally biased region" description="Pro residues" evidence="5">
    <location>
        <begin position="180"/>
        <end position="191"/>
    </location>
</feature>
<feature type="region of interest" description="Disordered" evidence="5">
    <location>
        <begin position="565"/>
        <end position="617"/>
    </location>
</feature>
<feature type="domain" description="ZZ-type" evidence="6">
    <location>
        <begin position="792"/>
        <end position="851"/>
    </location>
</feature>
<feature type="region of interest" description="Disordered" evidence="5">
    <location>
        <begin position="483"/>
        <end position="516"/>
    </location>
</feature>
<proteinExistence type="predicted"/>
<protein>
    <recommendedName>
        <fullName evidence="6">ZZ-type domain-containing protein</fullName>
    </recommendedName>
</protein>
<dbReference type="Proteomes" id="UP000193467">
    <property type="component" value="Unassembled WGS sequence"/>
</dbReference>
<dbReference type="GO" id="GO:0044753">
    <property type="term" value="C:amphisome"/>
    <property type="evidence" value="ECO:0007669"/>
    <property type="project" value="TreeGrafter"/>
</dbReference>
<dbReference type="InterPro" id="IPR000433">
    <property type="entry name" value="Znf_ZZ"/>
</dbReference>
<feature type="compositionally biased region" description="Basic and acidic residues" evidence="5">
    <location>
        <begin position="884"/>
        <end position="898"/>
    </location>
</feature>
<feature type="compositionally biased region" description="Low complexity" evidence="5">
    <location>
        <begin position="405"/>
        <end position="422"/>
    </location>
</feature>
<evidence type="ECO:0000256" key="1">
    <source>
        <dbReference type="ARBA" id="ARBA00022723"/>
    </source>
</evidence>
<dbReference type="SMART" id="SM00291">
    <property type="entry name" value="ZnF_ZZ"/>
    <property type="match status" value="4"/>
</dbReference>
<dbReference type="GO" id="GO:0070530">
    <property type="term" value="F:K63-linked polyubiquitin modification-dependent protein binding"/>
    <property type="evidence" value="ECO:0007669"/>
    <property type="project" value="TreeGrafter"/>
</dbReference>
<gene>
    <name evidence="7" type="ORF">BCR35DRAFT_307963</name>
</gene>
<feature type="domain" description="ZZ-type" evidence="6">
    <location>
        <begin position="677"/>
        <end position="730"/>
    </location>
</feature>
<feature type="compositionally biased region" description="Pro residues" evidence="5">
    <location>
        <begin position="918"/>
        <end position="934"/>
    </location>
</feature>
<feature type="compositionally biased region" description="Low complexity" evidence="5">
    <location>
        <begin position="164"/>
        <end position="179"/>
    </location>
</feature>
<sequence>MSSLCVKASFGSTLVRRVTFNQPPHSVSIDLFREKVNRDDDGDETEIHTSHDLAEAICYFEDSDDLPSSGASSNGSGSSSSKQRITLKVNLFVDYEGPSLSDRGSVVGTSESGSMSESGWGRSRASRSEWSESRDDRSSRRGDEWDDGWDERSGYDSRRGGGSQAPQSYYSSSTYSSHHAPPPLPPRPPSSYDPRHQSHPSAWPPRQPQPSPISLPYDTHSSYSYDNPPGQPARPSLHLDSHPSSDSGRETERRRASDESTRRRGAARSSNGGGSSGGSSGSGRTGLLVGRPSPSSDTSSPTSHRPLPLSAPPTYASGSNGSTSTSTSSIDVREELEQRWFKSQEERLVHFAAVKARREGRGSDGSSSSSSSEGGGDWPYQQHLDDPSLSASSPSSRRPLPPPQSHSAPSPSHQTLTPTSTSLDLPSFLASLSLTRPRMPAPSILSSVPDELLRCCGCGKDLISFRYICALCGPILPAQAVSDDGTQMERNEGEGAPSETGTEGTDGTEEGEGTPLLLNGAAAGAVDDPLGVNRARETALPISPLGSPTRLPPTTTTTNLILTDEGVFTSSPPPPPAHAHDLSSPPPALPCASPSPSQLIPHDHTPSPSSEEEDRGGFELCSDCIETEGVKHANEMAALARRTECPGSVRELKHSFCEVMKMGRGSMWQGWREVDYDDDVTCSTCGSGPVQTNRFKCISCPKMELCLACYRSVEEIHPIHSFLAIPDRPARPRSQSFPSSRSSSAGGSDPSLHEHATAEEIRLAFLRARGVGEQRGAVSGEPPRLPPKPLKHEGVLCFGCLSDIVGARYSCSQCPSFDLCSKCESLDPPITSPDGYHTSAHILLKINIPVAEDLILDATDRARAMSRDGGSSLQRRRMSSPRGRYRDHDRERERDRHARPPIEYERWYAARQQDPYAGGPPPLPPHFFGPPPPHYFGGGAQGPNWLPGPPPPPPNYHSAPTPTPAAGGPLIMRAHPRAAEVQSQVVHGVRCRGCRKGIQGIRWTCANCGTTPTFDLCSSCERTSHAIHNPLHCFLRLTQPLSKPLPPLSQFLPVLYDPSTPPSHYESANGTGGSGSGSSDGLGEAIVLHPQVICDVCADAIVGPWNRCCHCSTSFDVCTPCLHQIHHEPSHVFLKFTRKVDLALFRELTQLSTANPQPLLTYGVYS</sequence>
<feature type="region of interest" description="Disordered" evidence="5">
    <location>
        <begin position="99"/>
        <end position="331"/>
    </location>
</feature>
<keyword evidence="8" id="KW-1185">Reference proteome</keyword>
<comment type="caution">
    <text evidence="7">The sequence shown here is derived from an EMBL/GenBank/DDBJ whole genome shotgun (WGS) entry which is preliminary data.</text>
</comment>
<dbReference type="PANTHER" id="PTHR15090:SF0">
    <property type="entry name" value="SEQUESTOSOME-1"/>
    <property type="match status" value="1"/>
</dbReference>
<dbReference type="GO" id="GO:0035973">
    <property type="term" value="P:aggrephagy"/>
    <property type="evidence" value="ECO:0007669"/>
    <property type="project" value="TreeGrafter"/>
</dbReference>
<feature type="region of interest" description="Disordered" evidence="5">
    <location>
        <begin position="356"/>
        <end position="422"/>
    </location>
</feature>
<keyword evidence="2 4" id="KW-0863">Zinc-finger</keyword>
<evidence type="ECO:0000256" key="5">
    <source>
        <dbReference type="SAM" id="MobiDB-lite"/>
    </source>
</evidence>
<dbReference type="InterPro" id="IPR052260">
    <property type="entry name" value="Autophagy_Rcpt_SigReg"/>
</dbReference>
<evidence type="ECO:0000313" key="7">
    <source>
        <dbReference type="EMBL" id="ORY70652.1"/>
    </source>
</evidence>
<accession>A0A1Y2EGF4</accession>
<feature type="compositionally biased region" description="Pro residues" evidence="5">
    <location>
        <begin position="946"/>
        <end position="955"/>
    </location>
</feature>
<feature type="compositionally biased region" description="Basic and acidic residues" evidence="5">
    <location>
        <begin position="150"/>
        <end position="159"/>
    </location>
</feature>
<feature type="compositionally biased region" description="Gly residues" evidence="5">
    <location>
        <begin position="271"/>
        <end position="284"/>
    </location>
</feature>
<feature type="compositionally biased region" description="Low complexity" evidence="5">
    <location>
        <begin position="387"/>
        <end position="398"/>
    </location>
</feature>
<keyword evidence="1" id="KW-0479">Metal-binding</keyword>
<dbReference type="SUPFAM" id="SSF57850">
    <property type="entry name" value="RING/U-box"/>
    <property type="match status" value="4"/>
</dbReference>